<keyword evidence="1" id="KW-0812">Transmembrane</keyword>
<reference evidence="2" key="1">
    <citation type="submission" date="2021-01" db="EMBL/GenBank/DDBJ databases">
        <authorList>
            <person name="Corre E."/>
            <person name="Pelletier E."/>
            <person name="Niang G."/>
            <person name="Scheremetjew M."/>
            <person name="Finn R."/>
            <person name="Kale V."/>
            <person name="Holt S."/>
            <person name="Cochrane G."/>
            <person name="Meng A."/>
            <person name="Brown T."/>
            <person name="Cohen L."/>
        </authorList>
    </citation>
    <scope>NUCLEOTIDE SEQUENCE</scope>
    <source>
        <strain evidence="2">10249 10 AB</strain>
    </source>
</reference>
<name>A0A7S4AII6_9STRA</name>
<keyword evidence="1" id="KW-0472">Membrane</keyword>
<sequence length="700" mass="78514">MGRRTNPSAAKEGQPEPRRELQKVVFTTVAIAAVFIILSVVSESQSFSAKANHAQVRTTGGGKANEKANGICLNICEKRHQKRAEIFQGDLFDPNDLLKLASTEKGRLLDKLRKDYGKYFDPIFVDKENGGYRPCSGVTKDGQSFERLKRKLMIKILSMQLKVRQHDSDSSGCDCSIAEGKALRNDIEETDDPSLLFKGIDATPFYEKYVWATGGHSAAAAHGNLFNESYTAYMEGDIKDAFASIGIEFEGRNYAMGGTPSATDVSMCWEQIFGQDVDFFSWDYGMTDGNDPVKLFHYSYRGGVSKNRPAAMIIHYNGRAARNRLGAFQTLEEMGMPTFHANEESMTTMRDAFPDSSGFSTIEEINTLPEYVRNYKCGTSIEKGDPYCGSDKFTKWGCEKRMKQTSWHPGFKEHAIAGHGIALFLIDALLSSLQDLIEHDNGEAGTLLSQLEEEEKDLHSNFINAKLPDLHRNLFSNLDKLALSEGESKIDPSLFFKGKSICHTARLPSRTRYQGILTDTDKIGQQAPVGEETYYLGFDKVKATKTATENEEIRLVFDMNKEREDKCAGVIVKPDYPDSFYINSLDGWAKLSFPNEAEKKAYGYDPAQFEGIVIIHGKVCDWGKCPQGFLKPEEDHAEEHWEMKINDQFVTTVKDIGNGAAIVGGENGFRFQPNSNDRYDIEIKVNKEGHYFQLVNFVLY</sequence>
<protein>
    <submittedName>
        <fullName evidence="2">Uncharacterized protein</fullName>
    </submittedName>
</protein>
<proteinExistence type="predicted"/>
<keyword evidence="1" id="KW-1133">Transmembrane helix</keyword>
<accession>A0A7S4AII6</accession>
<evidence type="ECO:0000256" key="1">
    <source>
        <dbReference type="SAM" id="Phobius"/>
    </source>
</evidence>
<feature type="transmembrane region" description="Helical" evidence="1">
    <location>
        <begin position="21"/>
        <end position="41"/>
    </location>
</feature>
<dbReference type="EMBL" id="HBIX01012588">
    <property type="protein sequence ID" value="CAE0716617.1"/>
    <property type="molecule type" value="Transcribed_RNA"/>
</dbReference>
<gene>
    <name evidence="2" type="ORF">PAUS00366_LOCUS9369</name>
</gene>
<dbReference type="AlphaFoldDB" id="A0A7S4AII6"/>
<evidence type="ECO:0000313" key="2">
    <source>
        <dbReference type="EMBL" id="CAE0716617.1"/>
    </source>
</evidence>
<organism evidence="2">
    <name type="scientific">Pseudo-nitzschia australis</name>
    <dbReference type="NCBI Taxonomy" id="44445"/>
    <lineage>
        <taxon>Eukaryota</taxon>
        <taxon>Sar</taxon>
        <taxon>Stramenopiles</taxon>
        <taxon>Ochrophyta</taxon>
        <taxon>Bacillariophyta</taxon>
        <taxon>Bacillariophyceae</taxon>
        <taxon>Bacillariophycidae</taxon>
        <taxon>Bacillariales</taxon>
        <taxon>Bacillariaceae</taxon>
        <taxon>Pseudo-nitzschia</taxon>
    </lineage>
</organism>